<keyword evidence="1" id="KW-1133">Transmembrane helix</keyword>
<dbReference type="AlphaFoldDB" id="A0A8S9S4I4"/>
<protein>
    <submittedName>
        <fullName evidence="2">Uncharacterized protein</fullName>
    </submittedName>
</protein>
<organism evidence="2 3">
    <name type="scientific">Brassica cretica</name>
    <name type="common">Mustard</name>
    <dbReference type="NCBI Taxonomy" id="69181"/>
    <lineage>
        <taxon>Eukaryota</taxon>
        <taxon>Viridiplantae</taxon>
        <taxon>Streptophyta</taxon>
        <taxon>Embryophyta</taxon>
        <taxon>Tracheophyta</taxon>
        <taxon>Spermatophyta</taxon>
        <taxon>Magnoliopsida</taxon>
        <taxon>eudicotyledons</taxon>
        <taxon>Gunneridae</taxon>
        <taxon>Pentapetalae</taxon>
        <taxon>rosids</taxon>
        <taxon>malvids</taxon>
        <taxon>Brassicales</taxon>
        <taxon>Brassicaceae</taxon>
        <taxon>Brassiceae</taxon>
        <taxon>Brassica</taxon>
    </lineage>
</organism>
<feature type="transmembrane region" description="Helical" evidence="1">
    <location>
        <begin position="46"/>
        <end position="66"/>
    </location>
</feature>
<dbReference type="EMBL" id="QGKX02000088">
    <property type="protein sequence ID" value="KAF3587172.1"/>
    <property type="molecule type" value="Genomic_DNA"/>
</dbReference>
<proteinExistence type="predicted"/>
<keyword evidence="1" id="KW-0812">Transmembrane</keyword>
<evidence type="ECO:0000313" key="3">
    <source>
        <dbReference type="Proteomes" id="UP000712600"/>
    </source>
</evidence>
<reference evidence="2" key="1">
    <citation type="submission" date="2019-12" db="EMBL/GenBank/DDBJ databases">
        <title>Genome sequencing and annotation of Brassica cretica.</title>
        <authorList>
            <person name="Studholme D.J."/>
            <person name="Sarris P."/>
        </authorList>
    </citation>
    <scope>NUCLEOTIDE SEQUENCE</scope>
    <source>
        <strain evidence="2">PFS-109/04</strain>
        <tissue evidence="2">Leaf</tissue>
    </source>
</reference>
<name>A0A8S9S4I4_BRACR</name>
<gene>
    <name evidence="2" type="ORF">F2Q69_00032301</name>
</gene>
<feature type="transmembrane region" description="Helical" evidence="1">
    <location>
        <begin position="72"/>
        <end position="96"/>
    </location>
</feature>
<sequence length="106" mass="11916">MMVSRITSPSFSSFLALMVSGIEFCKRKLDRISLKSSKFLSERNNLAAFTTSLAIGAFVSILISVLRTSPQVGWKFMISCVGFILYMHLPLGNLLLNRDEYPRSTF</sequence>
<evidence type="ECO:0000256" key="1">
    <source>
        <dbReference type="SAM" id="Phobius"/>
    </source>
</evidence>
<accession>A0A8S9S4I4</accession>
<dbReference type="Proteomes" id="UP000712600">
    <property type="component" value="Unassembled WGS sequence"/>
</dbReference>
<evidence type="ECO:0000313" key="2">
    <source>
        <dbReference type="EMBL" id="KAF3587172.1"/>
    </source>
</evidence>
<keyword evidence="1" id="KW-0472">Membrane</keyword>
<comment type="caution">
    <text evidence="2">The sequence shown here is derived from an EMBL/GenBank/DDBJ whole genome shotgun (WGS) entry which is preliminary data.</text>
</comment>